<dbReference type="PANTHER" id="PTHR20921:SF0">
    <property type="entry name" value="TRANSMEMBRANE PROTEIN 222"/>
    <property type="match status" value="1"/>
</dbReference>
<dbReference type="FunCoup" id="E9HI65">
    <property type="interactions" value="851"/>
</dbReference>
<dbReference type="AlphaFoldDB" id="E9HI65"/>
<name>E9HI65_DAPPU</name>
<feature type="transmembrane region" description="Helical" evidence="1">
    <location>
        <begin position="170"/>
        <end position="188"/>
    </location>
</feature>
<protein>
    <recommendedName>
        <fullName evidence="4">EOG090X0GY7</fullName>
    </recommendedName>
</protein>
<dbReference type="KEGG" id="dpx:DAPPUDRAFT_329968"/>
<keyword evidence="3" id="KW-1185">Reference proteome</keyword>
<evidence type="ECO:0000256" key="1">
    <source>
        <dbReference type="SAM" id="Phobius"/>
    </source>
</evidence>
<evidence type="ECO:0000313" key="3">
    <source>
        <dbReference type="Proteomes" id="UP000000305"/>
    </source>
</evidence>
<keyword evidence="1" id="KW-1133">Transmembrane helix</keyword>
<accession>E9HI65</accession>
<proteinExistence type="predicted"/>
<dbReference type="OrthoDB" id="267284at2759"/>
<dbReference type="InterPro" id="IPR008496">
    <property type="entry name" value="TMEM222/RTE1"/>
</dbReference>
<keyword evidence="1" id="KW-0812">Transmembrane</keyword>
<dbReference type="PhylomeDB" id="E9HI65"/>
<evidence type="ECO:0008006" key="4">
    <source>
        <dbReference type="Google" id="ProtNLM"/>
    </source>
</evidence>
<dbReference type="PANTHER" id="PTHR20921">
    <property type="entry name" value="TRANSMEMBRANE PROTEIN 222"/>
    <property type="match status" value="1"/>
</dbReference>
<dbReference type="STRING" id="6669.E9HI65"/>
<keyword evidence="1" id="KW-0472">Membrane</keyword>
<dbReference type="Proteomes" id="UP000000305">
    <property type="component" value="Unassembled WGS sequence"/>
</dbReference>
<organism evidence="2 3">
    <name type="scientific">Daphnia pulex</name>
    <name type="common">Water flea</name>
    <dbReference type="NCBI Taxonomy" id="6669"/>
    <lineage>
        <taxon>Eukaryota</taxon>
        <taxon>Metazoa</taxon>
        <taxon>Ecdysozoa</taxon>
        <taxon>Arthropoda</taxon>
        <taxon>Crustacea</taxon>
        <taxon>Branchiopoda</taxon>
        <taxon>Diplostraca</taxon>
        <taxon>Cladocera</taxon>
        <taxon>Anomopoda</taxon>
        <taxon>Daphniidae</taxon>
        <taxon>Daphnia</taxon>
    </lineage>
</organism>
<dbReference type="HOGENOM" id="CLU_075672_1_1_1"/>
<dbReference type="InParanoid" id="E9HI65"/>
<dbReference type="EMBL" id="GL732653">
    <property type="protein sequence ID" value="EFX68528.1"/>
    <property type="molecule type" value="Genomic_DNA"/>
</dbReference>
<dbReference type="eggNOG" id="KOG3150">
    <property type="taxonomic scope" value="Eukaryota"/>
</dbReference>
<gene>
    <name evidence="2" type="ORF">DAPPUDRAFT_329968</name>
</gene>
<reference evidence="2 3" key="1">
    <citation type="journal article" date="2011" name="Science">
        <title>The ecoresponsive genome of Daphnia pulex.</title>
        <authorList>
            <person name="Colbourne J.K."/>
            <person name="Pfrender M.E."/>
            <person name="Gilbert D."/>
            <person name="Thomas W.K."/>
            <person name="Tucker A."/>
            <person name="Oakley T.H."/>
            <person name="Tokishita S."/>
            <person name="Aerts A."/>
            <person name="Arnold G.J."/>
            <person name="Basu M.K."/>
            <person name="Bauer D.J."/>
            <person name="Caceres C.E."/>
            <person name="Carmel L."/>
            <person name="Casola C."/>
            <person name="Choi J.H."/>
            <person name="Detter J.C."/>
            <person name="Dong Q."/>
            <person name="Dusheyko S."/>
            <person name="Eads B.D."/>
            <person name="Frohlich T."/>
            <person name="Geiler-Samerotte K.A."/>
            <person name="Gerlach D."/>
            <person name="Hatcher P."/>
            <person name="Jogdeo S."/>
            <person name="Krijgsveld J."/>
            <person name="Kriventseva E.V."/>
            <person name="Kultz D."/>
            <person name="Laforsch C."/>
            <person name="Lindquist E."/>
            <person name="Lopez J."/>
            <person name="Manak J.R."/>
            <person name="Muller J."/>
            <person name="Pangilinan J."/>
            <person name="Patwardhan R.P."/>
            <person name="Pitluck S."/>
            <person name="Pritham E.J."/>
            <person name="Rechtsteiner A."/>
            <person name="Rho M."/>
            <person name="Rogozin I.B."/>
            <person name="Sakarya O."/>
            <person name="Salamov A."/>
            <person name="Schaack S."/>
            <person name="Shapiro H."/>
            <person name="Shiga Y."/>
            <person name="Skalitzky C."/>
            <person name="Smith Z."/>
            <person name="Souvorov A."/>
            <person name="Sung W."/>
            <person name="Tang Z."/>
            <person name="Tsuchiya D."/>
            <person name="Tu H."/>
            <person name="Vos H."/>
            <person name="Wang M."/>
            <person name="Wolf Y.I."/>
            <person name="Yamagata H."/>
            <person name="Yamada T."/>
            <person name="Ye Y."/>
            <person name="Shaw J.R."/>
            <person name="Andrews J."/>
            <person name="Crease T.J."/>
            <person name="Tang H."/>
            <person name="Lucas S.M."/>
            <person name="Robertson H.M."/>
            <person name="Bork P."/>
            <person name="Koonin E.V."/>
            <person name="Zdobnov E.M."/>
            <person name="Grigoriev I.V."/>
            <person name="Lynch M."/>
            <person name="Boore J.L."/>
        </authorList>
    </citation>
    <scope>NUCLEOTIDE SEQUENCE [LARGE SCALE GENOMIC DNA]</scope>
</reference>
<dbReference type="Pfam" id="PF05608">
    <property type="entry name" value="RTE1"/>
    <property type="match status" value="2"/>
</dbReference>
<dbReference type="OMA" id="GKMKQFH"/>
<evidence type="ECO:0000313" key="2">
    <source>
        <dbReference type="EMBL" id="EFX68528.1"/>
    </source>
</evidence>
<sequence length="189" mass="21373">MATSGSTYQFFDFKDELLDITKPFVIISNDVRKNRYPFCIVWTPIPLITWIFPFIGHMGICTSSGIIRDFAGSYFVSEDQMAFGDPTKFLQLSMSKVPGGVSAWDRAIQDASEEYKSHMHNLCCDNCHSHVALSLNNMAYPGKRNWNMVAVCWQMLFHGKHIGCSGFLRTWAPSIFLLTVIAVIVIFIA</sequence>